<dbReference type="Proteomes" id="UP001054252">
    <property type="component" value="Unassembled WGS sequence"/>
</dbReference>
<reference evidence="2 3" key="1">
    <citation type="journal article" date="2021" name="Commun. Biol.">
        <title>The genome of Shorea leprosula (Dipterocarpaceae) highlights the ecological relevance of drought in aseasonal tropical rainforests.</title>
        <authorList>
            <person name="Ng K.K.S."/>
            <person name="Kobayashi M.J."/>
            <person name="Fawcett J.A."/>
            <person name="Hatakeyama M."/>
            <person name="Paape T."/>
            <person name="Ng C.H."/>
            <person name="Ang C.C."/>
            <person name="Tnah L.H."/>
            <person name="Lee C.T."/>
            <person name="Nishiyama T."/>
            <person name="Sese J."/>
            <person name="O'Brien M.J."/>
            <person name="Copetti D."/>
            <person name="Mohd Noor M.I."/>
            <person name="Ong R.C."/>
            <person name="Putra M."/>
            <person name="Sireger I.Z."/>
            <person name="Indrioko S."/>
            <person name="Kosugi Y."/>
            <person name="Izuno A."/>
            <person name="Isagi Y."/>
            <person name="Lee S.L."/>
            <person name="Shimizu K.K."/>
        </authorList>
    </citation>
    <scope>NUCLEOTIDE SEQUENCE [LARGE SCALE GENOMIC DNA]</scope>
    <source>
        <strain evidence="2">214</strain>
    </source>
</reference>
<sequence>MNLASKQQSLVHRNPTGSRRTQQLGSGKPSLLGLVETQQGRPSQARFPRPSLAGFGETQPGWVPTRPSRLGSSQPLESSLVKTQGRKERKRKKEGEEEGLGG</sequence>
<feature type="region of interest" description="Disordered" evidence="1">
    <location>
        <begin position="1"/>
        <end position="102"/>
    </location>
</feature>
<evidence type="ECO:0000256" key="1">
    <source>
        <dbReference type="SAM" id="MobiDB-lite"/>
    </source>
</evidence>
<gene>
    <name evidence="2" type="ORF">SLEP1_g25145</name>
</gene>
<evidence type="ECO:0000313" key="2">
    <source>
        <dbReference type="EMBL" id="GKV14243.1"/>
    </source>
</evidence>
<keyword evidence="3" id="KW-1185">Reference proteome</keyword>
<organism evidence="2 3">
    <name type="scientific">Rubroshorea leprosula</name>
    <dbReference type="NCBI Taxonomy" id="152421"/>
    <lineage>
        <taxon>Eukaryota</taxon>
        <taxon>Viridiplantae</taxon>
        <taxon>Streptophyta</taxon>
        <taxon>Embryophyta</taxon>
        <taxon>Tracheophyta</taxon>
        <taxon>Spermatophyta</taxon>
        <taxon>Magnoliopsida</taxon>
        <taxon>eudicotyledons</taxon>
        <taxon>Gunneridae</taxon>
        <taxon>Pentapetalae</taxon>
        <taxon>rosids</taxon>
        <taxon>malvids</taxon>
        <taxon>Malvales</taxon>
        <taxon>Dipterocarpaceae</taxon>
        <taxon>Rubroshorea</taxon>
    </lineage>
</organism>
<comment type="caution">
    <text evidence="2">The sequence shown here is derived from an EMBL/GenBank/DDBJ whole genome shotgun (WGS) entry which is preliminary data.</text>
</comment>
<protein>
    <submittedName>
        <fullName evidence="2">Uncharacterized protein</fullName>
    </submittedName>
</protein>
<dbReference type="AlphaFoldDB" id="A0AAV5JI02"/>
<dbReference type="EMBL" id="BPVZ01000040">
    <property type="protein sequence ID" value="GKV14243.1"/>
    <property type="molecule type" value="Genomic_DNA"/>
</dbReference>
<feature type="compositionally biased region" description="Polar residues" evidence="1">
    <location>
        <begin position="1"/>
        <end position="25"/>
    </location>
</feature>
<proteinExistence type="predicted"/>
<name>A0AAV5JI02_9ROSI</name>
<evidence type="ECO:0000313" key="3">
    <source>
        <dbReference type="Proteomes" id="UP001054252"/>
    </source>
</evidence>
<accession>A0AAV5JI02</accession>
<feature type="compositionally biased region" description="Polar residues" evidence="1">
    <location>
        <begin position="70"/>
        <end position="82"/>
    </location>
</feature>